<keyword evidence="5" id="KW-0175">Coiled coil</keyword>
<sequence length="563" mass="60907">MNWFNNLRMSAKLIGSFVIVACITVVVGTVSIINMHKIDDADTFLYEKMTVPIGILGRITEKFQRIRINLRDFVTAKTDAEKDEALKKITDFRAEVRKECEDFEKTIVTDEARKMFEHFVETRKAYGVVIDKIVALDKAGKGTEALELMHTEGKKAAMAEQAAIDALQDRKLKQAKETSDANTVLTEQITTLIITITAIGFIIAIFMGVFISGSISNPLKESVTVAEAISNGDLTVQIDINRKDEIGQLAGAMGSMIKRLRDTISEVMMAARQVSEGSGQLSSTAQQISEGSTEQAASVEEVSSSMEQMAANIKQNADNSHETEKIAAKSSQDAKESGAVVSDAVGAMKEIAGKITVIEEIARQTNLLALNAAIEAARAGEHGKGFAVVAAEVRKLAERSQKAAGEIGHLSTTTVDKAEQAGNMLGKLVPDIQKTSELVQEISAASNEQNSGAEQINKAIQQLDQVIQQNASASEEMASTAEELSAQAETLQSAISFFKLDQGFGSKRDMRQSAPKVAVKPRQLAHVAHMTPKRPVASKKTTRSADVNLAEGKHDSDSDFEKF</sequence>
<comment type="similarity">
    <text evidence="3">Belongs to the methyl-accepting chemotaxis (MCP) protein family.</text>
</comment>
<keyword evidence="4" id="KW-0807">Transducer</keyword>
<proteinExistence type="inferred from homology"/>
<evidence type="ECO:0000256" key="2">
    <source>
        <dbReference type="ARBA" id="ARBA00022500"/>
    </source>
</evidence>
<evidence type="ECO:0000313" key="11">
    <source>
        <dbReference type="Proteomes" id="UP000033423"/>
    </source>
</evidence>
<dbReference type="CDD" id="cd11386">
    <property type="entry name" value="MCP_signal"/>
    <property type="match status" value="1"/>
</dbReference>
<keyword evidence="11" id="KW-1185">Reference proteome</keyword>
<keyword evidence="7" id="KW-0472">Membrane</keyword>
<keyword evidence="7" id="KW-0812">Transmembrane</keyword>
<dbReference type="SMART" id="SM00283">
    <property type="entry name" value="MA"/>
    <property type="match status" value="1"/>
</dbReference>
<dbReference type="CDD" id="cd06225">
    <property type="entry name" value="HAMP"/>
    <property type="match status" value="1"/>
</dbReference>
<dbReference type="InterPro" id="IPR051310">
    <property type="entry name" value="MCP_chemotaxis"/>
</dbReference>
<feature type="transmembrane region" description="Helical" evidence="7">
    <location>
        <begin position="13"/>
        <end position="33"/>
    </location>
</feature>
<feature type="transmembrane region" description="Helical" evidence="7">
    <location>
        <begin position="189"/>
        <end position="211"/>
    </location>
</feature>
<dbReference type="FunFam" id="1.10.287.950:FF:000001">
    <property type="entry name" value="Methyl-accepting chemotaxis sensory transducer"/>
    <property type="match status" value="1"/>
</dbReference>
<protein>
    <submittedName>
        <fullName evidence="10">Methyl-accepting chemotaxis sensory transducer</fullName>
    </submittedName>
</protein>
<dbReference type="PANTHER" id="PTHR43531:SF11">
    <property type="entry name" value="METHYL-ACCEPTING CHEMOTAXIS PROTEIN 3"/>
    <property type="match status" value="1"/>
</dbReference>
<feature type="region of interest" description="Disordered" evidence="6">
    <location>
        <begin position="275"/>
        <end position="295"/>
    </location>
</feature>
<dbReference type="Proteomes" id="UP000033423">
    <property type="component" value="Unassembled WGS sequence"/>
</dbReference>
<dbReference type="CDD" id="cd19411">
    <property type="entry name" value="MCP2201-like_sensor"/>
    <property type="match status" value="1"/>
</dbReference>
<evidence type="ECO:0000256" key="7">
    <source>
        <dbReference type="SAM" id="Phobius"/>
    </source>
</evidence>
<dbReference type="SMART" id="SM00304">
    <property type="entry name" value="HAMP"/>
    <property type="match status" value="2"/>
</dbReference>
<feature type="compositionally biased region" description="Basic and acidic residues" evidence="6">
    <location>
        <begin position="551"/>
        <end position="563"/>
    </location>
</feature>
<comment type="caution">
    <text evidence="10">The sequence shown here is derived from an EMBL/GenBank/DDBJ whole genome shotgun (WGS) entry which is preliminary data.</text>
</comment>
<dbReference type="InterPro" id="IPR024478">
    <property type="entry name" value="HlyB_4HB_MCP"/>
</dbReference>
<keyword evidence="7" id="KW-1133">Transmembrane helix</keyword>
<dbReference type="PATRIC" id="fig|29290.4.peg.5043"/>
<evidence type="ECO:0000256" key="6">
    <source>
        <dbReference type="SAM" id="MobiDB-lite"/>
    </source>
</evidence>
<dbReference type="AlphaFoldDB" id="A0A0F3GPW9"/>
<dbReference type="PRINTS" id="PR00260">
    <property type="entry name" value="CHEMTRNSDUCR"/>
</dbReference>
<reference evidence="10 11" key="1">
    <citation type="submission" date="2015-02" db="EMBL/GenBank/DDBJ databases">
        <title>Single-cell genomics of uncultivated deep-branching MTB reveals a conserved set of magnetosome genes.</title>
        <authorList>
            <person name="Kolinko S."/>
            <person name="Richter M."/>
            <person name="Glockner F.O."/>
            <person name="Brachmann A."/>
            <person name="Schuler D."/>
        </authorList>
    </citation>
    <scope>NUCLEOTIDE SEQUENCE [LARGE SCALE GENOMIC DNA]</scope>
    <source>
        <strain evidence="10">TM-1</strain>
    </source>
</reference>
<dbReference type="PANTHER" id="PTHR43531">
    <property type="entry name" value="PROTEIN ICFG"/>
    <property type="match status" value="1"/>
</dbReference>
<evidence type="ECO:0000313" key="10">
    <source>
        <dbReference type="EMBL" id="KJU84019.1"/>
    </source>
</evidence>
<name>A0A0F3GPW9_9BACT</name>
<evidence type="ECO:0000256" key="1">
    <source>
        <dbReference type="ARBA" id="ARBA00004370"/>
    </source>
</evidence>
<evidence type="ECO:0000259" key="9">
    <source>
        <dbReference type="PROSITE" id="PS50885"/>
    </source>
</evidence>
<dbReference type="GO" id="GO:0004888">
    <property type="term" value="F:transmembrane signaling receptor activity"/>
    <property type="evidence" value="ECO:0007669"/>
    <property type="project" value="InterPro"/>
</dbReference>
<dbReference type="Gene3D" id="1.10.287.950">
    <property type="entry name" value="Methyl-accepting chemotaxis protein"/>
    <property type="match status" value="1"/>
</dbReference>
<dbReference type="GO" id="GO:0005886">
    <property type="term" value="C:plasma membrane"/>
    <property type="evidence" value="ECO:0007669"/>
    <property type="project" value="TreeGrafter"/>
</dbReference>
<evidence type="ECO:0000256" key="3">
    <source>
        <dbReference type="ARBA" id="ARBA00029447"/>
    </source>
</evidence>
<comment type="subcellular location">
    <subcellularLocation>
        <location evidence="1">Membrane</location>
    </subcellularLocation>
</comment>
<evidence type="ECO:0000256" key="5">
    <source>
        <dbReference type="SAM" id="Coils"/>
    </source>
</evidence>
<dbReference type="InterPro" id="IPR047347">
    <property type="entry name" value="YvaQ-like_sensor"/>
</dbReference>
<dbReference type="Pfam" id="PF12729">
    <property type="entry name" value="4HB_MCP_1"/>
    <property type="match status" value="1"/>
</dbReference>
<feature type="coiled-coil region" evidence="5">
    <location>
        <begin position="456"/>
        <end position="494"/>
    </location>
</feature>
<accession>A0A0F3GPW9</accession>
<feature type="domain" description="HAMP" evidence="9">
    <location>
        <begin position="213"/>
        <end position="265"/>
    </location>
</feature>
<dbReference type="PROSITE" id="PS50885">
    <property type="entry name" value="HAMP"/>
    <property type="match status" value="1"/>
</dbReference>
<keyword evidence="2" id="KW-0145">Chemotaxis</keyword>
<dbReference type="PROSITE" id="PS50111">
    <property type="entry name" value="CHEMOTAXIS_TRANSDUC_2"/>
    <property type="match status" value="1"/>
</dbReference>
<gene>
    <name evidence="10" type="ORF">MBAV_003786</name>
</gene>
<dbReference type="EMBL" id="LACI01001646">
    <property type="protein sequence ID" value="KJU84019.1"/>
    <property type="molecule type" value="Genomic_DNA"/>
</dbReference>
<dbReference type="InterPro" id="IPR004089">
    <property type="entry name" value="MCPsignal_dom"/>
</dbReference>
<evidence type="ECO:0000259" key="8">
    <source>
        <dbReference type="PROSITE" id="PS50111"/>
    </source>
</evidence>
<dbReference type="Pfam" id="PF00672">
    <property type="entry name" value="HAMP"/>
    <property type="match status" value="1"/>
</dbReference>
<organism evidence="10 11">
    <name type="scientific">Candidatus Magnetobacterium bavaricum</name>
    <dbReference type="NCBI Taxonomy" id="29290"/>
    <lineage>
        <taxon>Bacteria</taxon>
        <taxon>Pseudomonadati</taxon>
        <taxon>Nitrospirota</taxon>
        <taxon>Thermodesulfovibrionia</taxon>
        <taxon>Thermodesulfovibrionales</taxon>
        <taxon>Candidatus Magnetobacteriaceae</taxon>
        <taxon>Candidatus Magnetobacterium</taxon>
    </lineage>
</organism>
<dbReference type="InterPro" id="IPR003660">
    <property type="entry name" value="HAMP_dom"/>
</dbReference>
<dbReference type="Pfam" id="PF00015">
    <property type="entry name" value="MCPsignal"/>
    <property type="match status" value="1"/>
</dbReference>
<evidence type="ECO:0000256" key="4">
    <source>
        <dbReference type="PROSITE-ProRule" id="PRU00284"/>
    </source>
</evidence>
<dbReference type="SUPFAM" id="SSF58104">
    <property type="entry name" value="Methyl-accepting chemotaxis protein (MCP) signaling domain"/>
    <property type="match status" value="1"/>
</dbReference>
<dbReference type="InterPro" id="IPR004090">
    <property type="entry name" value="Chemotax_Me-accpt_rcpt"/>
</dbReference>
<dbReference type="GO" id="GO:0006935">
    <property type="term" value="P:chemotaxis"/>
    <property type="evidence" value="ECO:0007669"/>
    <property type="project" value="UniProtKB-KW"/>
</dbReference>
<dbReference type="GO" id="GO:0007165">
    <property type="term" value="P:signal transduction"/>
    <property type="evidence" value="ECO:0007669"/>
    <property type="project" value="UniProtKB-KW"/>
</dbReference>
<feature type="compositionally biased region" description="Polar residues" evidence="6">
    <location>
        <begin position="275"/>
        <end position="293"/>
    </location>
</feature>
<feature type="region of interest" description="Disordered" evidence="6">
    <location>
        <begin position="519"/>
        <end position="563"/>
    </location>
</feature>
<feature type="domain" description="Methyl-accepting transducer" evidence="8">
    <location>
        <begin position="270"/>
        <end position="485"/>
    </location>
</feature>